<dbReference type="AlphaFoldDB" id="A0A2M7AWI0"/>
<comment type="caution">
    <text evidence="1">The sequence shown here is derived from an EMBL/GenBank/DDBJ whole genome shotgun (WGS) entry which is preliminary data.</text>
</comment>
<accession>A0A2M7AWI0</accession>
<protein>
    <submittedName>
        <fullName evidence="1">Uncharacterized protein</fullName>
    </submittedName>
</protein>
<gene>
    <name evidence="1" type="ORF">COS76_03230</name>
</gene>
<name>A0A2M7AWI0_9BACT</name>
<dbReference type="Proteomes" id="UP000228775">
    <property type="component" value="Unassembled WGS sequence"/>
</dbReference>
<proteinExistence type="predicted"/>
<organism evidence="1 2">
    <name type="scientific">Candidatus Portnoybacteria bacterium CG06_land_8_20_14_3_00_39_12</name>
    <dbReference type="NCBI Taxonomy" id="1974809"/>
    <lineage>
        <taxon>Bacteria</taxon>
        <taxon>Candidatus Portnoyibacteriota</taxon>
    </lineage>
</organism>
<reference evidence="2" key="1">
    <citation type="submission" date="2017-09" db="EMBL/GenBank/DDBJ databases">
        <title>Depth-based differentiation of microbial function through sediment-hosted aquifers and enrichment of novel symbionts in the deep terrestrial subsurface.</title>
        <authorList>
            <person name="Probst A.J."/>
            <person name="Ladd B."/>
            <person name="Jarett J.K."/>
            <person name="Geller-Mcgrath D.E."/>
            <person name="Sieber C.M.K."/>
            <person name="Emerson J.B."/>
            <person name="Anantharaman K."/>
            <person name="Thomas B.C."/>
            <person name="Malmstrom R."/>
            <person name="Stieglmeier M."/>
            <person name="Klingl A."/>
            <person name="Woyke T."/>
            <person name="Ryan C.M."/>
            <person name="Banfield J.F."/>
        </authorList>
    </citation>
    <scope>NUCLEOTIDE SEQUENCE [LARGE SCALE GENOMIC DNA]</scope>
</reference>
<dbReference type="EMBL" id="PEVY01000067">
    <property type="protein sequence ID" value="PIU74995.1"/>
    <property type="molecule type" value="Genomic_DNA"/>
</dbReference>
<evidence type="ECO:0000313" key="2">
    <source>
        <dbReference type="Proteomes" id="UP000228775"/>
    </source>
</evidence>
<evidence type="ECO:0000313" key="1">
    <source>
        <dbReference type="EMBL" id="PIU74995.1"/>
    </source>
</evidence>
<sequence>MKMLIFLFFITGLVFCFFFLSLSSLVKAGHRADKDEENLVNLIQQPCNRGDKVEKKLIVSAKI</sequence>